<comment type="similarity">
    <text evidence="1">Belongs to the ArsC family.</text>
</comment>
<evidence type="ECO:0000313" key="3">
    <source>
        <dbReference type="Proteomes" id="UP000051155"/>
    </source>
</evidence>
<comment type="caution">
    <text evidence="2">The sequence shown here is derived from an EMBL/GenBank/DDBJ whole genome shotgun (WGS) entry which is preliminary data.</text>
</comment>
<proteinExistence type="inferred from homology"/>
<evidence type="ECO:0000313" key="2">
    <source>
        <dbReference type="EMBL" id="KRL38839.1"/>
    </source>
</evidence>
<accession>A0A0R1Q2E9</accession>
<dbReference type="PANTHER" id="PTHR30041:SF7">
    <property type="entry name" value="GLOBAL TRANSCRIPTIONAL REGULATOR SPX"/>
    <property type="match status" value="1"/>
</dbReference>
<dbReference type="PATRIC" id="fig|1423812.3.peg.978"/>
<reference evidence="2 3" key="1">
    <citation type="journal article" date="2015" name="Genome Announc.">
        <title>Expanding the biotechnology potential of lactobacilli through comparative genomics of 213 strains and associated genera.</title>
        <authorList>
            <person name="Sun Z."/>
            <person name="Harris H.M."/>
            <person name="McCann A."/>
            <person name="Guo C."/>
            <person name="Argimon S."/>
            <person name="Zhang W."/>
            <person name="Yang X."/>
            <person name="Jeffery I.B."/>
            <person name="Cooney J.C."/>
            <person name="Kagawa T.F."/>
            <person name="Liu W."/>
            <person name="Song Y."/>
            <person name="Salvetti E."/>
            <person name="Wrobel A."/>
            <person name="Rasinkangas P."/>
            <person name="Parkhill J."/>
            <person name="Rea M.C."/>
            <person name="O'Sullivan O."/>
            <person name="Ritari J."/>
            <person name="Douillard F.P."/>
            <person name="Paul Ross R."/>
            <person name="Yang R."/>
            <person name="Briner A.E."/>
            <person name="Felis G.E."/>
            <person name="de Vos W.M."/>
            <person name="Barrangou R."/>
            <person name="Klaenhammer T.R."/>
            <person name="Caufield P.W."/>
            <person name="Cui Y."/>
            <person name="Zhang H."/>
            <person name="O'Toole P.W."/>
        </authorList>
    </citation>
    <scope>NUCLEOTIDE SEQUENCE [LARGE SCALE GENOMIC DNA]</scope>
    <source>
        <strain evidence="2 3">DSM 19971</strain>
    </source>
</reference>
<dbReference type="PROSITE" id="PS51353">
    <property type="entry name" value="ARSC"/>
    <property type="match status" value="1"/>
</dbReference>
<dbReference type="AlphaFoldDB" id="A0A0R1Q2E9"/>
<dbReference type="NCBIfam" id="NF002459">
    <property type="entry name" value="PRK01655.1"/>
    <property type="match status" value="1"/>
</dbReference>
<name>A0A0R1Q2E9_9LACO</name>
<keyword evidence="3" id="KW-1185">Reference proteome</keyword>
<dbReference type="EMBL" id="AZEG01000002">
    <property type="protein sequence ID" value="KRL38839.1"/>
    <property type="molecule type" value="Genomic_DNA"/>
</dbReference>
<dbReference type="PANTHER" id="PTHR30041">
    <property type="entry name" value="ARSENATE REDUCTASE"/>
    <property type="match status" value="1"/>
</dbReference>
<dbReference type="STRING" id="1423812.FD20_GL000913"/>
<organism evidence="2 3">
    <name type="scientific">Liquorilactobacillus uvarum DSM 19971</name>
    <dbReference type="NCBI Taxonomy" id="1423812"/>
    <lineage>
        <taxon>Bacteria</taxon>
        <taxon>Bacillati</taxon>
        <taxon>Bacillota</taxon>
        <taxon>Bacilli</taxon>
        <taxon>Lactobacillales</taxon>
        <taxon>Lactobacillaceae</taxon>
        <taxon>Liquorilactobacillus</taxon>
    </lineage>
</organism>
<gene>
    <name evidence="2" type="ORF">FD20_GL000913</name>
</gene>
<protein>
    <submittedName>
        <fullName evidence="2">Arsenate reductase</fullName>
    </submittedName>
</protein>
<dbReference type="Pfam" id="PF03960">
    <property type="entry name" value="ArsC"/>
    <property type="match status" value="1"/>
</dbReference>
<evidence type="ECO:0000256" key="1">
    <source>
        <dbReference type="PROSITE-ProRule" id="PRU01282"/>
    </source>
</evidence>
<dbReference type="Gene3D" id="3.40.30.10">
    <property type="entry name" value="Glutaredoxin"/>
    <property type="match status" value="1"/>
</dbReference>
<dbReference type="SUPFAM" id="SSF52833">
    <property type="entry name" value="Thioredoxin-like"/>
    <property type="match status" value="1"/>
</dbReference>
<dbReference type="Proteomes" id="UP000051155">
    <property type="component" value="Unassembled WGS sequence"/>
</dbReference>
<dbReference type="InterPro" id="IPR036249">
    <property type="entry name" value="Thioredoxin-like_sf"/>
</dbReference>
<sequence>MTENGTEEIISKRSKAYQKLNIDLNDMPLQELFSLVQKNPGLLRRPIILDEKRLQVGYNEDEIRRFLPREVRALELQRAQRMAGL</sequence>
<dbReference type="InterPro" id="IPR006660">
    <property type="entry name" value="Arsenate_reductase-like"/>
</dbReference>